<organism evidence="3 4">
    <name type="scientific">Streptomyces aureoversilis</name>
    <dbReference type="NCBI Taxonomy" id="67277"/>
    <lineage>
        <taxon>Bacteria</taxon>
        <taxon>Bacillati</taxon>
        <taxon>Actinomycetota</taxon>
        <taxon>Actinomycetes</taxon>
        <taxon>Kitasatosporales</taxon>
        <taxon>Streptomycetaceae</taxon>
        <taxon>Streptomyces</taxon>
    </lineage>
</organism>
<evidence type="ECO:0000313" key="3">
    <source>
        <dbReference type="EMBL" id="MFC5146372.1"/>
    </source>
</evidence>
<dbReference type="Pfam" id="PF13349">
    <property type="entry name" value="DUF4097"/>
    <property type="match status" value="1"/>
</dbReference>
<dbReference type="EMBL" id="JBHSKJ010000008">
    <property type="protein sequence ID" value="MFC5146372.1"/>
    <property type="molecule type" value="Genomic_DNA"/>
</dbReference>
<sequence length="307" mass="31007">MPIESEWSLSAPRTITFEEPVVSLDVRLVNGTVNVVGTDGGGPARLELTAIDGPPLKVTHRHGTLTLAYEDMWPPKTFQSLRSRLSRMDWGRSADVTLTVPAAAGVTVAVVGASTVVSGITGSTKVQGVSGDTTLVGLTGDVTNETVSGRVEAQRLGGEVRCNTVSGDVTLVECTGGPVKADSVNGNVVIDLSPAAPGTDLAVTSVSGEVAVRLPATADATVTAGTTVGPVSCAFGELQVRDRFGARDITGRLGDGCGRIKITTVSGAVALLRGPDAGDWAGDGRADGPAKASAEAPAGAPAQGKVL</sequence>
<reference evidence="4" key="1">
    <citation type="journal article" date="2019" name="Int. J. Syst. Evol. Microbiol.">
        <title>The Global Catalogue of Microorganisms (GCM) 10K type strain sequencing project: providing services to taxonomists for standard genome sequencing and annotation.</title>
        <authorList>
            <consortium name="The Broad Institute Genomics Platform"/>
            <consortium name="The Broad Institute Genome Sequencing Center for Infectious Disease"/>
            <person name="Wu L."/>
            <person name="Ma J."/>
        </authorList>
    </citation>
    <scope>NUCLEOTIDE SEQUENCE [LARGE SCALE GENOMIC DNA]</scope>
    <source>
        <strain evidence="4">CGMCC 4.1641</strain>
    </source>
</reference>
<feature type="compositionally biased region" description="Low complexity" evidence="1">
    <location>
        <begin position="289"/>
        <end position="307"/>
    </location>
</feature>
<evidence type="ECO:0000259" key="2">
    <source>
        <dbReference type="Pfam" id="PF13349"/>
    </source>
</evidence>
<feature type="region of interest" description="Disordered" evidence="1">
    <location>
        <begin position="280"/>
        <end position="307"/>
    </location>
</feature>
<feature type="domain" description="DUF4097" evidence="2">
    <location>
        <begin position="123"/>
        <end position="271"/>
    </location>
</feature>
<name>A0ABW0A270_9ACTN</name>
<comment type="caution">
    <text evidence="3">The sequence shown here is derived from an EMBL/GenBank/DDBJ whole genome shotgun (WGS) entry which is preliminary data.</text>
</comment>
<keyword evidence="4" id="KW-1185">Reference proteome</keyword>
<accession>A0ABW0A270</accession>
<proteinExistence type="predicted"/>
<evidence type="ECO:0000313" key="4">
    <source>
        <dbReference type="Proteomes" id="UP001596222"/>
    </source>
</evidence>
<gene>
    <name evidence="3" type="ORF">ACFPP6_17030</name>
</gene>
<protein>
    <submittedName>
        <fullName evidence="3">DUF4097 domain-containing protein</fullName>
    </submittedName>
</protein>
<dbReference type="Proteomes" id="UP001596222">
    <property type="component" value="Unassembled WGS sequence"/>
</dbReference>
<evidence type="ECO:0000256" key="1">
    <source>
        <dbReference type="SAM" id="MobiDB-lite"/>
    </source>
</evidence>
<dbReference type="RefSeq" id="WP_382042566.1">
    <property type="nucleotide sequence ID" value="NZ_JBHSKJ010000008.1"/>
</dbReference>
<dbReference type="InterPro" id="IPR025164">
    <property type="entry name" value="Toastrack_DUF4097"/>
</dbReference>